<accession>A0A382Z5H4</accession>
<reference evidence="3" key="1">
    <citation type="submission" date="2018-05" db="EMBL/GenBank/DDBJ databases">
        <authorList>
            <person name="Lanie J.A."/>
            <person name="Ng W.-L."/>
            <person name="Kazmierczak K.M."/>
            <person name="Andrzejewski T.M."/>
            <person name="Davidsen T.M."/>
            <person name="Wayne K.J."/>
            <person name="Tettelin H."/>
            <person name="Glass J.I."/>
            <person name="Rusch D."/>
            <person name="Podicherti R."/>
            <person name="Tsui H.-C.T."/>
            <person name="Winkler M.E."/>
        </authorList>
    </citation>
    <scope>NUCLEOTIDE SEQUENCE</scope>
</reference>
<evidence type="ECO:0000313" key="3">
    <source>
        <dbReference type="EMBL" id="SVD90756.1"/>
    </source>
</evidence>
<feature type="non-terminal residue" evidence="3">
    <location>
        <position position="239"/>
    </location>
</feature>
<dbReference type="InterPro" id="IPR013785">
    <property type="entry name" value="Aldolase_TIM"/>
</dbReference>
<gene>
    <name evidence="3" type="ORF">METZ01_LOCUS443610</name>
</gene>
<dbReference type="GO" id="GO:0016491">
    <property type="term" value="F:oxidoreductase activity"/>
    <property type="evidence" value="ECO:0007669"/>
    <property type="project" value="InterPro"/>
</dbReference>
<sequence length="239" mass="27963">MIDKIENFCTAPWVATYVDPKGDVKPCGIYQGSLGNLNESSFDDILTSMEMRDLKGKFINGEKPKECRQCWKQEEYAPGSSYLETMWERYSHVVPDILNGTHETIFYWDMRPSNNCNFGCLMCCHVLSSGYWQLNEDIMRPNFTREKFIEVNDDNFKGMVDKIKRLLKSAPREQKEKDFQVYFAGGEPLLIDHHRSMLLWLLESGNDNINLRYNTNCSTLKYKGTDFVDIWEKWKTPVT</sequence>
<dbReference type="Gene3D" id="3.20.20.70">
    <property type="entry name" value="Aldolase class I"/>
    <property type="match status" value="2"/>
</dbReference>
<feature type="domain" description="4Fe4S-binding SPASM" evidence="2">
    <location>
        <begin position="9"/>
        <end position="71"/>
    </location>
</feature>
<dbReference type="InterPro" id="IPR058240">
    <property type="entry name" value="rSAM_sf"/>
</dbReference>
<dbReference type="NCBIfam" id="NF033640">
    <property type="entry name" value="N_Twi_rSAM"/>
    <property type="match status" value="1"/>
</dbReference>
<dbReference type="Pfam" id="PF13186">
    <property type="entry name" value="SPASM"/>
    <property type="match status" value="1"/>
</dbReference>
<protein>
    <recommendedName>
        <fullName evidence="2">4Fe4S-binding SPASM domain-containing protein</fullName>
    </recommendedName>
</protein>
<comment type="cofactor">
    <cofactor evidence="1">
        <name>[4Fe-4S] cluster</name>
        <dbReference type="ChEBI" id="CHEBI:49883"/>
    </cofactor>
</comment>
<proteinExistence type="predicted"/>
<name>A0A382Z5H4_9ZZZZ</name>
<dbReference type="EMBL" id="UINC01181186">
    <property type="protein sequence ID" value="SVD90756.1"/>
    <property type="molecule type" value="Genomic_DNA"/>
</dbReference>
<dbReference type="InterPro" id="IPR023867">
    <property type="entry name" value="Sulphatase_maturase_rSAM"/>
</dbReference>
<evidence type="ECO:0000259" key="2">
    <source>
        <dbReference type="Pfam" id="PF13186"/>
    </source>
</evidence>
<evidence type="ECO:0000256" key="1">
    <source>
        <dbReference type="ARBA" id="ARBA00001966"/>
    </source>
</evidence>
<dbReference type="PANTHER" id="PTHR43273:SF3">
    <property type="entry name" value="ANAEROBIC SULFATASE-MATURATING ENZYME HOMOLOG ASLB-RELATED"/>
    <property type="match status" value="1"/>
</dbReference>
<dbReference type="CDD" id="cd21109">
    <property type="entry name" value="SPASM"/>
    <property type="match status" value="1"/>
</dbReference>
<dbReference type="InterPro" id="IPR023885">
    <property type="entry name" value="4Fe4S-binding_SPASM_dom"/>
</dbReference>
<dbReference type="SUPFAM" id="SSF102114">
    <property type="entry name" value="Radical SAM enzymes"/>
    <property type="match status" value="1"/>
</dbReference>
<dbReference type="PANTHER" id="PTHR43273">
    <property type="entry name" value="ANAEROBIC SULFATASE-MATURATING ENZYME HOMOLOG ASLB-RELATED"/>
    <property type="match status" value="1"/>
</dbReference>
<organism evidence="3">
    <name type="scientific">marine metagenome</name>
    <dbReference type="NCBI Taxonomy" id="408172"/>
    <lineage>
        <taxon>unclassified sequences</taxon>
        <taxon>metagenomes</taxon>
        <taxon>ecological metagenomes</taxon>
    </lineage>
</organism>
<dbReference type="AlphaFoldDB" id="A0A382Z5H4"/>